<proteinExistence type="predicted"/>
<reference evidence="3" key="2">
    <citation type="journal article" date="2017" name="Nat. Plants">
        <title>The Aegilops tauschii genome reveals multiple impacts of transposons.</title>
        <authorList>
            <person name="Zhao G."/>
            <person name="Zou C."/>
            <person name="Li K."/>
            <person name="Wang K."/>
            <person name="Li T."/>
            <person name="Gao L."/>
            <person name="Zhang X."/>
            <person name="Wang H."/>
            <person name="Yang Z."/>
            <person name="Liu X."/>
            <person name="Jiang W."/>
            <person name="Mao L."/>
            <person name="Kong X."/>
            <person name="Jiao Y."/>
            <person name="Jia J."/>
        </authorList>
    </citation>
    <scope>NUCLEOTIDE SEQUENCE [LARGE SCALE GENOMIC DNA]</scope>
    <source>
        <strain evidence="3">cv. AL8/78</strain>
    </source>
</reference>
<keyword evidence="3" id="KW-1185">Reference proteome</keyword>
<evidence type="ECO:0000313" key="3">
    <source>
        <dbReference type="Proteomes" id="UP000015105"/>
    </source>
</evidence>
<dbReference type="PANTHER" id="PTHR33779:SF1">
    <property type="entry name" value="EXPRESSED PROTEIN"/>
    <property type="match status" value="1"/>
</dbReference>
<dbReference type="PANTHER" id="PTHR33779">
    <property type="entry name" value="EXPRESSED PROTEIN"/>
    <property type="match status" value="1"/>
</dbReference>
<reference evidence="3" key="1">
    <citation type="journal article" date="2014" name="Science">
        <title>Ancient hybridizations among the ancestral genomes of bread wheat.</title>
        <authorList>
            <consortium name="International Wheat Genome Sequencing Consortium,"/>
            <person name="Marcussen T."/>
            <person name="Sandve S.R."/>
            <person name="Heier L."/>
            <person name="Spannagl M."/>
            <person name="Pfeifer M."/>
            <person name="Jakobsen K.S."/>
            <person name="Wulff B.B."/>
            <person name="Steuernagel B."/>
            <person name="Mayer K.F."/>
            <person name="Olsen O.A."/>
        </authorList>
    </citation>
    <scope>NUCLEOTIDE SEQUENCE [LARGE SCALE GENOMIC DNA]</scope>
    <source>
        <strain evidence="3">cv. AL8/78</strain>
    </source>
</reference>
<accession>A0A453IYT8</accession>
<dbReference type="InterPro" id="IPR056874">
    <property type="entry name" value="PHD_dom_pln"/>
</dbReference>
<reference evidence="2" key="3">
    <citation type="journal article" date="2017" name="Nature">
        <title>Genome sequence of the progenitor of the wheat D genome Aegilops tauschii.</title>
        <authorList>
            <person name="Luo M.C."/>
            <person name="Gu Y.Q."/>
            <person name="Puiu D."/>
            <person name="Wang H."/>
            <person name="Twardziok S.O."/>
            <person name="Deal K.R."/>
            <person name="Huo N."/>
            <person name="Zhu T."/>
            <person name="Wang L."/>
            <person name="Wang Y."/>
            <person name="McGuire P.E."/>
            <person name="Liu S."/>
            <person name="Long H."/>
            <person name="Ramasamy R.K."/>
            <person name="Rodriguez J.C."/>
            <person name="Van S.L."/>
            <person name="Yuan L."/>
            <person name="Wang Z."/>
            <person name="Xia Z."/>
            <person name="Xiao L."/>
            <person name="Anderson O.D."/>
            <person name="Ouyang S."/>
            <person name="Liang Y."/>
            <person name="Zimin A.V."/>
            <person name="Pertea G."/>
            <person name="Qi P."/>
            <person name="Bennetzen J.L."/>
            <person name="Dai X."/>
            <person name="Dawson M.W."/>
            <person name="Muller H.G."/>
            <person name="Kugler K."/>
            <person name="Rivarola-Duarte L."/>
            <person name="Spannagl M."/>
            <person name="Mayer K.F.X."/>
            <person name="Lu F.H."/>
            <person name="Bevan M.W."/>
            <person name="Leroy P."/>
            <person name="Li P."/>
            <person name="You F.M."/>
            <person name="Sun Q."/>
            <person name="Liu Z."/>
            <person name="Lyons E."/>
            <person name="Wicker T."/>
            <person name="Salzberg S.L."/>
            <person name="Devos K.M."/>
            <person name="Dvorak J."/>
        </authorList>
    </citation>
    <scope>NUCLEOTIDE SEQUENCE [LARGE SCALE GENOMIC DNA]</scope>
    <source>
        <strain evidence="2">cv. AL8/78</strain>
    </source>
</reference>
<protein>
    <recommendedName>
        <fullName evidence="1">PHD-type zinc finger plants domain-containing protein</fullName>
    </recommendedName>
</protein>
<dbReference type="AlphaFoldDB" id="A0A453IYT8"/>
<feature type="domain" description="PHD-type zinc finger plants" evidence="1">
    <location>
        <begin position="16"/>
        <end position="47"/>
    </location>
</feature>
<dbReference type="Pfam" id="PF25054">
    <property type="entry name" value="PHD_pln"/>
    <property type="match status" value="1"/>
</dbReference>
<dbReference type="Gramene" id="AET4Gv20729500.1">
    <property type="protein sequence ID" value="AET4Gv20729500.1"/>
    <property type="gene ID" value="AET4Gv20729500"/>
</dbReference>
<evidence type="ECO:0000259" key="1">
    <source>
        <dbReference type="Pfam" id="PF25054"/>
    </source>
</evidence>
<reference evidence="2" key="4">
    <citation type="submission" date="2019-03" db="UniProtKB">
        <authorList>
            <consortium name="EnsemblPlants"/>
        </authorList>
    </citation>
    <scope>IDENTIFICATION</scope>
</reference>
<sequence>MGSDGKLGSGSAAVCCMCGDHGLLPELFRCDACSVRSQHTYVSYLFSVGAYV</sequence>
<dbReference type="Proteomes" id="UP000015105">
    <property type="component" value="Chromosome 4D"/>
</dbReference>
<name>A0A453IYT8_AEGTS</name>
<reference evidence="2" key="5">
    <citation type="journal article" date="2021" name="G3 (Bethesda)">
        <title>Aegilops tauschii genome assembly Aet v5.0 features greater sequence contiguity and improved annotation.</title>
        <authorList>
            <person name="Wang L."/>
            <person name="Zhu T."/>
            <person name="Rodriguez J.C."/>
            <person name="Deal K.R."/>
            <person name="Dubcovsky J."/>
            <person name="McGuire P.E."/>
            <person name="Lux T."/>
            <person name="Spannagl M."/>
            <person name="Mayer K.F.X."/>
            <person name="Baldrich P."/>
            <person name="Meyers B.C."/>
            <person name="Huo N."/>
            <person name="Gu Y.Q."/>
            <person name="Zhou H."/>
            <person name="Devos K.M."/>
            <person name="Bennetzen J.L."/>
            <person name="Unver T."/>
            <person name="Budak H."/>
            <person name="Gulick P.J."/>
            <person name="Galiba G."/>
            <person name="Kalapos B."/>
            <person name="Nelson D.R."/>
            <person name="Li P."/>
            <person name="You F.M."/>
            <person name="Luo M.C."/>
            <person name="Dvorak J."/>
        </authorList>
    </citation>
    <scope>NUCLEOTIDE SEQUENCE [LARGE SCALE GENOMIC DNA]</scope>
    <source>
        <strain evidence="2">cv. AL8/78</strain>
    </source>
</reference>
<dbReference type="EnsemblPlants" id="AET4Gv20729500.1">
    <property type="protein sequence ID" value="AET4Gv20729500.1"/>
    <property type="gene ID" value="AET4Gv20729500"/>
</dbReference>
<organism evidence="2 3">
    <name type="scientific">Aegilops tauschii subsp. strangulata</name>
    <name type="common">Goatgrass</name>
    <dbReference type="NCBI Taxonomy" id="200361"/>
    <lineage>
        <taxon>Eukaryota</taxon>
        <taxon>Viridiplantae</taxon>
        <taxon>Streptophyta</taxon>
        <taxon>Embryophyta</taxon>
        <taxon>Tracheophyta</taxon>
        <taxon>Spermatophyta</taxon>
        <taxon>Magnoliopsida</taxon>
        <taxon>Liliopsida</taxon>
        <taxon>Poales</taxon>
        <taxon>Poaceae</taxon>
        <taxon>BOP clade</taxon>
        <taxon>Pooideae</taxon>
        <taxon>Triticodae</taxon>
        <taxon>Triticeae</taxon>
        <taxon>Triticinae</taxon>
        <taxon>Aegilops</taxon>
    </lineage>
</organism>
<evidence type="ECO:0000313" key="2">
    <source>
        <dbReference type="EnsemblPlants" id="AET4Gv20729500.1"/>
    </source>
</evidence>